<protein>
    <submittedName>
        <fullName evidence="6">Disulfide bond formation protein B</fullName>
    </submittedName>
</protein>
<evidence type="ECO:0000313" key="7">
    <source>
        <dbReference type="Proteomes" id="UP000594800"/>
    </source>
</evidence>
<gene>
    <name evidence="6" type="ORF">I0K15_16725</name>
</gene>
<dbReference type="Pfam" id="PF02600">
    <property type="entry name" value="DsbB"/>
    <property type="match status" value="1"/>
</dbReference>
<comment type="subcellular location">
    <subcellularLocation>
        <location evidence="1">Membrane</location>
        <topology evidence="1">Multi-pass membrane protein</topology>
    </subcellularLocation>
</comment>
<evidence type="ECO:0000256" key="5">
    <source>
        <dbReference type="SAM" id="Phobius"/>
    </source>
</evidence>
<keyword evidence="4 5" id="KW-0472">Membrane</keyword>
<dbReference type="AlphaFoldDB" id="A0A7S9LQS7"/>
<evidence type="ECO:0000256" key="1">
    <source>
        <dbReference type="ARBA" id="ARBA00004141"/>
    </source>
</evidence>
<feature type="transmembrane region" description="Helical" evidence="5">
    <location>
        <begin position="66"/>
        <end position="85"/>
    </location>
</feature>
<dbReference type="InterPro" id="IPR023380">
    <property type="entry name" value="DsbB-like_sf"/>
</dbReference>
<dbReference type="RefSeq" id="WP_196102620.1">
    <property type="nucleotide sequence ID" value="NZ_CP064942.1"/>
</dbReference>
<feature type="transmembrane region" description="Helical" evidence="5">
    <location>
        <begin position="128"/>
        <end position="151"/>
    </location>
</feature>
<reference evidence="6 7" key="1">
    <citation type="submission" date="2020-11" db="EMBL/GenBank/DDBJ databases">
        <title>Description of Pontivivens ytuae sp. nov. isolated from deep sea sediment of Mariana Trench.</title>
        <authorList>
            <person name="Wang Z."/>
            <person name="Sun Q.-L."/>
            <person name="Xu X.-D."/>
            <person name="Tang Y.-Z."/>
            <person name="Zhang J."/>
        </authorList>
    </citation>
    <scope>NUCLEOTIDE SEQUENCE [LARGE SCALE GENOMIC DNA]</scope>
    <source>
        <strain evidence="6 7">MT2928</strain>
    </source>
</reference>
<evidence type="ECO:0000256" key="4">
    <source>
        <dbReference type="ARBA" id="ARBA00023136"/>
    </source>
</evidence>
<evidence type="ECO:0000256" key="2">
    <source>
        <dbReference type="ARBA" id="ARBA00022692"/>
    </source>
</evidence>
<feature type="transmembrane region" description="Helical" evidence="5">
    <location>
        <begin position="42"/>
        <end position="59"/>
    </location>
</feature>
<keyword evidence="3 5" id="KW-1133">Transmembrane helix</keyword>
<dbReference type="SUPFAM" id="SSF158442">
    <property type="entry name" value="DsbB-like"/>
    <property type="match status" value="1"/>
</dbReference>
<organism evidence="6 7">
    <name type="scientific">Pontivivens ytuae</name>
    <dbReference type="NCBI Taxonomy" id="2789856"/>
    <lineage>
        <taxon>Bacteria</taxon>
        <taxon>Pseudomonadati</taxon>
        <taxon>Pseudomonadota</taxon>
        <taxon>Alphaproteobacteria</taxon>
        <taxon>Rhodobacterales</taxon>
        <taxon>Paracoccaceae</taxon>
        <taxon>Pontivivens</taxon>
    </lineage>
</organism>
<dbReference type="EMBL" id="CP064942">
    <property type="protein sequence ID" value="QPH53411.1"/>
    <property type="molecule type" value="Genomic_DNA"/>
</dbReference>
<dbReference type="InterPro" id="IPR024199">
    <property type="entry name" value="Uncharacterised_DsbB"/>
</dbReference>
<evidence type="ECO:0000313" key="6">
    <source>
        <dbReference type="EMBL" id="QPH53411.1"/>
    </source>
</evidence>
<evidence type="ECO:0000256" key="3">
    <source>
        <dbReference type="ARBA" id="ARBA00022989"/>
    </source>
</evidence>
<dbReference type="PIRSF" id="PIRSF033913">
    <property type="entry name" value="S-S_format_DsbB"/>
    <property type="match status" value="1"/>
</dbReference>
<name>A0A7S9LQS7_9RHOB</name>
<dbReference type="KEGG" id="poz:I0K15_16725"/>
<dbReference type="InterPro" id="IPR003752">
    <property type="entry name" value="DiS_bond_form_DsbB/BdbC"/>
</dbReference>
<keyword evidence="2 5" id="KW-0812">Transmembrane</keyword>
<sequence length="165" mass="16885">MTDGARKALVLGAGAGSAALLIGALLFQYVGGLAPCQMCLWQRWPHAIAIALVPLAFLLPTRLIAGLGALTIFAGAAIGAFHAGVEWDWWEGITACAGAGDALTGLSGADLLSTEGPLGVIRCDEAPWVFAGLSMAGWNAVFSAALAALWLRAAWPAPDPTTQTT</sequence>
<dbReference type="GO" id="GO:0015035">
    <property type="term" value="F:protein-disulfide reductase activity"/>
    <property type="evidence" value="ECO:0007669"/>
    <property type="project" value="InterPro"/>
</dbReference>
<accession>A0A7S9LQS7</accession>
<dbReference type="GO" id="GO:0016020">
    <property type="term" value="C:membrane"/>
    <property type="evidence" value="ECO:0007669"/>
    <property type="project" value="UniProtKB-SubCell"/>
</dbReference>
<keyword evidence="7" id="KW-1185">Reference proteome</keyword>
<proteinExistence type="predicted"/>
<dbReference type="Proteomes" id="UP000594800">
    <property type="component" value="Chromosome"/>
</dbReference>
<dbReference type="Gene3D" id="1.20.1550.10">
    <property type="entry name" value="DsbB-like"/>
    <property type="match status" value="1"/>
</dbReference>
<dbReference type="GO" id="GO:0006457">
    <property type="term" value="P:protein folding"/>
    <property type="evidence" value="ECO:0007669"/>
    <property type="project" value="InterPro"/>
</dbReference>